<keyword evidence="2" id="KW-1185">Reference proteome</keyword>
<dbReference type="InParanoid" id="E3MJH0"/>
<reference evidence="1" key="1">
    <citation type="submission" date="2007-07" db="EMBL/GenBank/DDBJ databases">
        <title>PCAP assembly of the Caenorhabditis remanei genome.</title>
        <authorList>
            <consortium name="The Caenorhabditis remanei Sequencing Consortium"/>
            <person name="Wilson R.K."/>
        </authorList>
    </citation>
    <scope>NUCLEOTIDE SEQUENCE [LARGE SCALE GENOMIC DNA]</scope>
    <source>
        <strain evidence="1">PB4641</strain>
    </source>
</reference>
<name>E3MJH0_CAERE</name>
<dbReference type="HOGENOM" id="CLU_1350025_0_0_1"/>
<proteinExistence type="predicted"/>
<dbReference type="EMBL" id="DS268450">
    <property type="protein sequence ID" value="EFP03601.1"/>
    <property type="molecule type" value="Genomic_DNA"/>
</dbReference>
<dbReference type="InterPro" id="IPR035291">
    <property type="entry name" value="DUF5354"/>
</dbReference>
<protein>
    <submittedName>
        <fullName evidence="1">Uncharacterized protein</fullName>
    </submittedName>
</protein>
<dbReference type="PANTHER" id="PTHR31712:SF1">
    <property type="entry name" value="SECRETED PROTEIN"/>
    <property type="match status" value="1"/>
</dbReference>
<dbReference type="PANTHER" id="PTHR31712">
    <property type="entry name" value="DIETARY RESTRICTION OVER EXPRESSED"/>
    <property type="match status" value="1"/>
</dbReference>
<sequence>MNLDQQKRSIIGSKLITKFCLTDSAHKELYKQAPLLHCWPCFTFKFNFQLGMFPKPIVDFCSLIFLVGVVSSLTTNEDIFNQSKGLVRCWELNQVGNHSSGYFLSEPKWPFCTYMPSEKNTFFSAGAGDELPENELHEFIRVFGLTDEKYGLATICFQEVIQWTAIPYPPSVAVRCACKRDGCNAPKEFAVFLDFNKHPIPKI</sequence>
<evidence type="ECO:0000313" key="1">
    <source>
        <dbReference type="EMBL" id="EFP03601.1"/>
    </source>
</evidence>
<gene>
    <name evidence="1" type="ORF">CRE_19131</name>
</gene>
<evidence type="ECO:0000313" key="2">
    <source>
        <dbReference type="Proteomes" id="UP000008281"/>
    </source>
</evidence>
<organism evidence="2">
    <name type="scientific">Caenorhabditis remanei</name>
    <name type="common">Caenorhabditis vulgaris</name>
    <dbReference type="NCBI Taxonomy" id="31234"/>
    <lineage>
        <taxon>Eukaryota</taxon>
        <taxon>Metazoa</taxon>
        <taxon>Ecdysozoa</taxon>
        <taxon>Nematoda</taxon>
        <taxon>Chromadorea</taxon>
        <taxon>Rhabditida</taxon>
        <taxon>Rhabditina</taxon>
        <taxon>Rhabditomorpha</taxon>
        <taxon>Rhabditoidea</taxon>
        <taxon>Rhabditidae</taxon>
        <taxon>Peloderinae</taxon>
        <taxon>Caenorhabditis</taxon>
    </lineage>
</organism>
<dbReference type="Pfam" id="PF17305">
    <property type="entry name" value="DUF5354"/>
    <property type="match status" value="1"/>
</dbReference>
<dbReference type="AlphaFoldDB" id="E3MJH0"/>
<accession>E3MJH0</accession>
<dbReference type="Proteomes" id="UP000008281">
    <property type="component" value="Unassembled WGS sequence"/>
</dbReference>